<feature type="domain" description="DNA mismatch repair proteins mutS family" evidence="4">
    <location>
        <begin position="350"/>
        <end position="537"/>
    </location>
</feature>
<evidence type="ECO:0000256" key="3">
    <source>
        <dbReference type="ARBA" id="ARBA00023125"/>
    </source>
</evidence>
<comment type="caution">
    <text evidence="5">The sequence shown here is derived from an EMBL/GenBank/DDBJ whole genome shotgun (WGS) entry which is preliminary data.</text>
</comment>
<dbReference type="GO" id="GO:0005829">
    <property type="term" value="C:cytosol"/>
    <property type="evidence" value="ECO:0007669"/>
    <property type="project" value="TreeGrafter"/>
</dbReference>
<dbReference type="GO" id="GO:0030983">
    <property type="term" value="F:mismatched DNA binding"/>
    <property type="evidence" value="ECO:0007669"/>
    <property type="project" value="InterPro"/>
</dbReference>
<dbReference type="InterPro" id="IPR027417">
    <property type="entry name" value="P-loop_NTPase"/>
</dbReference>
<keyword evidence="1" id="KW-0547">Nucleotide-binding</keyword>
<dbReference type="RefSeq" id="WP_201428939.1">
    <property type="nucleotide sequence ID" value="NZ_JAEQMG010000194.1"/>
</dbReference>
<dbReference type="SMART" id="SM00534">
    <property type="entry name" value="MUTSac"/>
    <property type="match status" value="1"/>
</dbReference>
<dbReference type="GO" id="GO:0140664">
    <property type="term" value="F:ATP-dependent DNA damage sensor activity"/>
    <property type="evidence" value="ECO:0007669"/>
    <property type="project" value="InterPro"/>
</dbReference>
<keyword evidence="6" id="KW-1185">Reference proteome</keyword>
<keyword evidence="3" id="KW-0238">DNA-binding</keyword>
<dbReference type="AlphaFoldDB" id="A0A934WUU2"/>
<evidence type="ECO:0000313" key="6">
    <source>
        <dbReference type="Proteomes" id="UP000633365"/>
    </source>
</evidence>
<organism evidence="5 6">
    <name type="scientific">Ruminococcus difficilis</name>
    <dbReference type="NCBI Taxonomy" id="2763069"/>
    <lineage>
        <taxon>Bacteria</taxon>
        <taxon>Bacillati</taxon>
        <taxon>Bacillota</taxon>
        <taxon>Clostridia</taxon>
        <taxon>Eubacteriales</taxon>
        <taxon>Oscillospiraceae</taxon>
        <taxon>Ruminococcus</taxon>
    </lineage>
</organism>
<accession>A0A934WUU2</accession>
<dbReference type="GO" id="GO:0005524">
    <property type="term" value="F:ATP binding"/>
    <property type="evidence" value="ECO:0007669"/>
    <property type="project" value="UniProtKB-KW"/>
</dbReference>
<dbReference type="PANTHER" id="PTHR11361:SF34">
    <property type="entry name" value="DNA MISMATCH REPAIR PROTEIN MSH1, MITOCHONDRIAL"/>
    <property type="match status" value="1"/>
</dbReference>
<evidence type="ECO:0000256" key="2">
    <source>
        <dbReference type="ARBA" id="ARBA00022840"/>
    </source>
</evidence>
<dbReference type="Pfam" id="PF00488">
    <property type="entry name" value="MutS_V"/>
    <property type="match status" value="1"/>
</dbReference>
<dbReference type="Gene3D" id="3.40.50.300">
    <property type="entry name" value="P-loop containing nucleotide triphosphate hydrolases"/>
    <property type="match status" value="1"/>
</dbReference>
<protein>
    <submittedName>
        <fullName evidence="5">DNA mismatch repair protein</fullName>
    </submittedName>
</protein>
<dbReference type="SUPFAM" id="SSF52540">
    <property type="entry name" value="P-loop containing nucleoside triphosphate hydrolases"/>
    <property type="match status" value="1"/>
</dbReference>
<reference evidence="5" key="1">
    <citation type="submission" date="2021-01" db="EMBL/GenBank/DDBJ databases">
        <title>Genome public.</title>
        <authorList>
            <person name="Liu C."/>
            <person name="Sun Q."/>
        </authorList>
    </citation>
    <scope>NUCLEOTIDE SEQUENCE</scope>
    <source>
        <strain evidence="5">M6</strain>
    </source>
</reference>
<keyword evidence="2" id="KW-0067">ATP-binding</keyword>
<evidence type="ECO:0000313" key="5">
    <source>
        <dbReference type="EMBL" id="MBK6090280.1"/>
    </source>
</evidence>
<dbReference type="InterPro" id="IPR000432">
    <property type="entry name" value="DNA_mismatch_repair_MutS_C"/>
</dbReference>
<dbReference type="InterPro" id="IPR045076">
    <property type="entry name" value="MutS"/>
</dbReference>
<evidence type="ECO:0000259" key="4">
    <source>
        <dbReference type="SMART" id="SM00534"/>
    </source>
</evidence>
<proteinExistence type="predicted"/>
<name>A0A934WUU2_9FIRM</name>
<dbReference type="PANTHER" id="PTHR11361">
    <property type="entry name" value="DNA MISMATCH REPAIR PROTEIN MUTS FAMILY MEMBER"/>
    <property type="match status" value="1"/>
</dbReference>
<evidence type="ECO:0000256" key="1">
    <source>
        <dbReference type="ARBA" id="ARBA00022741"/>
    </source>
</evidence>
<gene>
    <name evidence="5" type="ORF">JKK62_16830</name>
</gene>
<dbReference type="EMBL" id="JAEQMG010000194">
    <property type="protein sequence ID" value="MBK6090280.1"/>
    <property type="molecule type" value="Genomic_DNA"/>
</dbReference>
<sequence length="537" mass="60017">MDQLSLMYPAGKEANTKTLSEETCNDLSLDYILNFITSNSDERRVIRRMTLELESDPEVIRYRCDVFEDIMRFPSLRERLTTALDQLNYMKTLGSTFMDETVAPLWQLINRLRELEIYINCITEIHKALSGTPVQSEGMLRLKKYVSSIYNGSGFEYLSADIKALLTETSEIQSITLGVNLDSMLRPVEVGIMSVNHKRFNHTGVLDKFIKFLPQIGAMMDGRAVDSLTKIHSGGGTAEDDPLMKNLCGTMTDMLGSTVKHLNSTLSRYVNINGYSLTRFIPELLFYIRWADFCAKIMNAGLPMTRPEILDSGCRSLSSEGIYNLKLAINKLKGQQIDIVLNDFEFSRDNGIYIMTGPNRGGKTTFTQVVGVIFLLAQHGIYVPARSLSLSPCDNILTHFPADENKTVNLGRLGEESKRISEIFAAATDRSVLLFNESLSTTSFTEGLYIAKDVVRALRCLGARTVFNTHMHELAMGLDEMNSTAGDTKVASLITGIHEGQRSYKVEIAPPDGVSYARDIAEKYGVSFEQLRHSICA</sequence>
<dbReference type="GO" id="GO:0006298">
    <property type="term" value="P:mismatch repair"/>
    <property type="evidence" value="ECO:0007669"/>
    <property type="project" value="InterPro"/>
</dbReference>
<dbReference type="Proteomes" id="UP000633365">
    <property type="component" value="Unassembled WGS sequence"/>
</dbReference>